<evidence type="ECO:0000313" key="2">
    <source>
        <dbReference type="Proteomes" id="UP000014071"/>
    </source>
</evidence>
<sequence length="214" mass="22390">MASSTVADLCLDGCERASAGAELLRRGVVVAVKDASSPVKAAEEPVCIRSLAELLEKRSAEAARCASDLSNEAAERVAFILAEASDLAVLGLRELSAEEDGEVDARRSDLSEAVELAETHRDVWEASLRGEGEACAESLWSGEGMCEELASAPSCDRLRRWGAPVDVDDTGIVVVASFKIARDAGCGRMGPDLTMLCNAEKSGESCPAAAECGI</sequence>
<dbReference type="GeneID" id="24105721"/>
<evidence type="ECO:0000313" key="1">
    <source>
        <dbReference type="EMBL" id="GAC92855.1"/>
    </source>
</evidence>
<accession>R9P464</accession>
<name>R9P464_PSEHS</name>
<dbReference type="RefSeq" id="XP_012186442.1">
    <property type="nucleotide sequence ID" value="XM_012331052.1"/>
</dbReference>
<proteinExistence type="predicted"/>
<organism evidence="1 2">
    <name type="scientific">Pseudozyma hubeiensis (strain SY62)</name>
    <name type="common">Yeast</name>
    <dbReference type="NCBI Taxonomy" id="1305764"/>
    <lineage>
        <taxon>Eukaryota</taxon>
        <taxon>Fungi</taxon>
        <taxon>Dikarya</taxon>
        <taxon>Basidiomycota</taxon>
        <taxon>Ustilaginomycotina</taxon>
        <taxon>Ustilaginomycetes</taxon>
        <taxon>Ustilaginales</taxon>
        <taxon>Ustilaginaceae</taxon>
        <taxon>Pseudozyma</taxon>
    </lineage>
</organism>
<dbReference type="AlphaFoldDB" id="R9P464"/>
<dbReference type="Proteomes" id="UP000014071">
    <property type="component" value="Unassembled WGS sequence"/>
</dbReference>
<gene>
    <name evidence="1" type="ORF">PHSY_000412</name>
</gene>
<reference evidence="2" key="1">
    <citation type="journal article" date="2013" name="Genome Announc.">
        <title>Draft genome sequence of the basidiomycetous yeast-like fungus Pseudozyma hubeiensis SY62, which produces an abundant amount of the biosurfactant mannosylerythritol lipids.</title>
        <authorList>
            <person name="Konishi M."/>
            <person name="Hatada Y."/>
            <person name="Horiuchi J."/>
        </authorList>
    </citation>
    <scope>NUCLEOTIDE SEQUENCE [LARGE SCALE GENOMIC DNA]</scope>
    <source>
        <strain evidence="2">SY62</strain>
    </source>
</reference>
<dbReference type="EMBL" id="DF238769">
    <property type="protein sequence ID" value="GAC92855.1"/>
    <property type="molecule type" value="Genomic_DNA"/>
</dbReference>
<keyword evidence="2" id="KW-1185">Reference proteome</keyword>
<protein>
    <submittedName>
        <fullName evidence="1">Vacuolar protein sorting protein</fullName>
    </submittedName>
</protein>
<dbReference type="HOGENOM" id="CLU_1289448_0_0_1"/>